<dbReference type="Proteomes" id="UP001172684">
    <property type="component" value="Unassembled WGS sequence"/>
</dbReference>
<evidence type="ECO:0000313" key="3">
    <source>
        <dbReference type="EMBL" id="KAJ9657763.1"/>
    </source>
</evidence>
<keyword evidence="2" id="KW-0812">Transmembrane</keyword>
<feature type="compositionally biased region" description="Pro residues" evidence="1">
    <location>
        <begin position="156"/>
        <end position="165"/>
    </location>
</feature>
<sequence>MAMEMQTFPPRASRGQPSGAHSSPNRIPTPAATRLSVIPENNDVAAPQYSSRSSYRSPFRRTAPGAAPSESADDLTNAYLERIRGEGSPPPPYDKLHALRNNKYLAKRGGWKRFLLIFVGVLLAIIAIVVGVTVGLANKPSARDFADDQTAESSPFPTPSTPPAPNFPAGSYSLPLFLDEIITNCTSNPATWTCYPYATYADSPTNSRATFQWIISSTDSSSQPSENSYMISSTPNPLTVSIPPTPLRLNLPGSPYEAFSFWLYLPKEVTPRAAITADGGAATCYYARTTFKATLYTKMPREYPPASENASAGEAFPEWPFAVSVVQVAGGDGGAPECYRMVDGRRGERVEGITAEEVDGVRGACSCSYKNYLAVDW</sequence>
<feature type="compositionally biased region" description="Polar residues" evidence="1">
    <location>
        <begin position="15"/>
        <end position="26"/>
    </location>
</feature>
<feature type="transmembrane region" description="Helical" evidence="2">
    <location>
        <begin position="114"/>
        <end position="137"/>
    </location>
</feature>
<evidence type="ECO:0000256" key="1">
    <source>
        <dbReference type="SAM" id="MobiDB-lite"/>
    </source>
</evidence>
<keyword evidence="4" id="KW-1185">Reference proteome</keyword>
<comment type="caution">
    <text evidence="3">The sequence shown here is derived from an EMBL/GenBank/DDBJ whole genome shotgun (WGS) entry which is preliminary data.</text>
</comment>
<evidence type="ECO:0000256" key="2">
    <source>
        <dbReference type="SAM" id="Phobius"/>
    </source>
</evidence>
<accession>A0ABQ9NHR3</accession>
<name>A0ABQ9NHR3_9PEZI</name>
<keyword evidence="2" id="KW-0472">Membrane</keyword>
<gene>
    <name evidence="3" type="ORF">H2201_008076</name>
</gene>
<protein>
    <recommendedName>
        <fullName evidence="5">Tat pathway signal sequence</fullName>
    </recommendedName>
</protein>
<evidence type="ECO:0000313" key="4">
    <source>
        <dbReference type="Proteomes" id="UP001172684"/>
    </source>
</evidence>
<reference evidence="3" key="1">
    <citation type="submission" date="2022-10" db="EMBL/GenBank/DDBJ databases">
        <title>Culturing micro-colonial fungi from biological soil crusts in the Mojave desert and describing Neophaeococcomyces mojavensis, and introducing the new genera and species Taxawa tesnikishii.</title>
        <authorList>
            <person name="Kurbessoian T."/>
            <person name="Stajich J.E."/>
        </authorList>
    </citation>
    <scope>NUCLEOTIDE SEQUENCE</scope>
    <source>
        <strain evidence="3">TK_1</strain>
    </source>
</reference>
<evidence type="ECO:0008006" key="5">
    <source>
        <dbReference type="Google" id="ProtNLM"/>
    </source>
</evidence>
<feature type="region of interest" description="Disordered" evidence="1">
    <location>
        <begin position="1"/>
        <end position="73"/>
    </location>
</feature>
<feature type="region of interest" description="Disordered" evidence="1">
    <location>
        <begin position="145"/>
        <end position="165"/>
    </location>
</feature>
<dbReference type="EMBL" id="JAPDRL010000096">
    <property type="protein sequence ID" value="KAJ9657763.1"/>
    <property type="molecule type" value="Genomic_DNA"/>
</dbReference>
<organism evidence="3 4">
    <name type="scientific">Coniosporium apollinis</name>
    <dbReference type="NCBI Taxonomy" id="61459"/>
    <lineage>
        <taxon>Eukaryota</taxon>
        <taxon>Fungi</taxon>
        <taxon>Dikarya</taxon>
        <taxon>Ascomycota</taxon>
        <taxon>Pezizomycotina</taxon>
        <taxon>Dothideomycetes</taxon>
        <taxon>Dothideomycetes incertae sedis</taxon>
        <taxon>Coniosporium</taxon>
    </lineage>
</organism>
<proteinExistence type="predicted"/>
<keyword evidence="2" id="KW-1133">Transmembrane helix</keyword>